<dbReference type="Pfam" id="PF07494">
    <property type="entry name" value="Reg_prop"/>
    <property type="match status" value="2"/>
</dbReference>
<dbReference type="PROSITE" id="PS50109">
    <property type="entry name" value="HIS_KIN"/>
    <property type="match status" value="1"/>
</dbReference>
<dbReference type="InterPro" id="IPR011110">
    <property type="entry name" value="Reg_prop"/>
</dbReference>
<dbReference type="EMBL" id="FNAN01000007">
    <property type="protein sequence ID" value="SDE79761.1"/>
    <property type="molecule type" value="Genomic_DNA"/>
</dbReference>
<evidence type="ECO:0000259" key="3">
    <source>
        <dbReference type="PROSITE" id="PS50109"/>
    </source>
</evidence>
<dbReference type="GO" id="GO:0016020">
    <property type="term" value="C:membrane"/>
    <property type="evidence" value="ECO:0007669"/>
    <property type="project" value="InterPro"/>
</dbReference>
<dbReference type="Gene3D" id="2.60.40.10">
    <property type="entry name" value="Immunoglobulins"/>
    <property type="match status" value="1"/>
</dbReference>
<feature type="domain" description="Histidine kinase" evidence="3">
    <location>
        <begin position="857"/>
        <end position="1047"/>
    </location>
</feature>
<dbReference type="Gene3D" id="3.30.565.10">
    <property type="entry name" value="Histidine kinase-like ATPase, C-terminal domain"/>
    <property type="match status" value="1"/>
</dbReference>
<dbReference type="SUPFAM" id="SSF55874">
    <property type="entry name" value="ATPase domain of HSP90 chaperone/DNA topoisomerase II/histidine kinase"/>
    <property type="match status" value="1"/>
</dbReference>
<dbReference type="InterPro" id="IPR036890">
    <property type="entry name" value="HATPase_C_sf"/>
</dbReference>
<dbReference type="InterPro" id="IPR011123">
    <property type="entry name" value="Y_Y_Y"/>
</dbReference>
<dbReference type="GO" id="GO:0000155">
    <property type="term" value="F:phosphorelay sensor kinase activity"/>
    <property type="evidence" value="ECO:0007669"/>
    <property type="project" value="InterPro"/>
</dbReference>
<evidence type="ECO:0000313" key="5">
    <source>
        <dbReference type="Proteomes" id="UP000198748"/>
    </source>
</evidence>
<dbReference type="PANTHER" id="PTHR43547">
    <property type="entry name" value="TWO-COMPONENT HISTIDINE KINASE"/>
    <property type="match status" value="1"/>
</dbReference>
<protein>
    <submittedName>
        <fullName evidence="4">Two component regulator propeller</fullName>
    </submittedName>
</protein>
<dbReference type="InterPro" id="IPR003594">
    <property type="entry name" value="HATPase_dom"/>
</dbReference>
<dbReference type="CDD" id="cd00146">
    <property type="entry name" value="PKD"/>
    <property type="match status" value="1"/>
</dbReference>
<evidence type="ECO:0000256" key="2">
    <source>
        <dbReference type="SAM" id="SignalP"/>
    </source>
</evidence>
<dbReference type="PANTHER" id="PTHR43547:SF2">
    <property type="entry name" value="HYBRID SIGNAL TRANSDUCTION HISTIDINE KINASE C"/>
    <property type="match status" value="1"/>
</dbReference>
<dbReference type="CDD" id="cd16917">
    <property type="entry name" value="HATPase_UhpB-NarQ-NarX-like"/>
    <property type="match status" value="1"/>
</dbReference>
<dbReference type="Gene3D" id="2.130.10.10">
    <property type="entry name" value="YVTN repeat-like/Quinoprotein amine dehydrogenase"/>
    <property type="match status" value="3"/>
</dbReference>
<reference evidence="5" key="1">
    <citation type="submission" date="2016-10" db="EMBL/GenBank/DDBJ databases">
        <authorList>
            <person name="Varghese N."/>
            <person name="Submissions S."/>
        </authorList>
    </citation>
    <scope>NUCLEOTIDE SEQUENCE [LARGE SCALE GENOMIC DNA]</scope>
    <source>
        <strain evidence="5">DSM 25329</strain>
    </source>
</reference>
<dbReference type="Pfam" id="PF07495">
    <property type="entry name" value="Y_Y_Y"/>
    <property type="match status" value="1"/>
</dbReference>
<dbReference type="Pfam" id="PF02518">
    <property type="entry name" value="HATPase_c"/>
    <property type="match status" value="1"/>
</dbReference>
<dbReference type="Pfam" id="PF07730">
    <property type="entry name" value="HisKA_3"/>
    <property type="match status" value="1"/>
</dbReference>
<organism evidence="4 5">
    <name type="scientific">Dyadobacter soli</name>
    <dbReference type="NCBI Taxonomy" id="659014"/>
    <lineage>
        <taxon>Bacteria</taxon>
        <taxon>Pseudomonadati</taxon>
        <taxon>Bacteroidota</taxon>
        <taxon>Cytophagia</taxon>
        <taxon>Cytophagales</taxon>
        <taxon>Spirosomataceae</taxon>
        <taxon>Dyadobacter</taxon>
    </lineage>
</organism>
<feature type="signal peptide" evidence="2">
    <location>
        <begin position="1"/>
        <end position="23"/>
    </location>
</feature>
<dbReference type="OrthoDB" id="9778366at2"/>
<proteinExistence type="predicted"/>
<dbReference type="SMART" id="SM00387">
    <property type="entry name" value="HATPase_c"/>
    <property type="match status" value="1"/>
</dbReference>
<accession>A0A1G7FV65</accession>
<keyword evidence="1" id="KW-0597">Phosphoprotein</keyword>
<dbReference type="RefSeq" id="WP_090149891.1">
    <property type="nucleotide sequence ID" value="NZ_FNAN01000007.1"/>
</dbReference>
<dbReference type="GO" id="GO:0046983">
    <property type="term" value="F:protein dimerization activity"/>
    <property type="evidence" value="ECO:0007669"/>
    <property type="project" value="InterPro"/>
</dbReference>
<dbReference type="Proteomes" id="UP000198748">
    <property type="component" value="Unassembled WGS sequence"/>
</dbReference>
<dbReference type="InterPro" id="IPR005467">
    <property type="entry name" value="His_kinase_dom"/>
</dbReference>
<dbReference type="AlphaFoldDB" id="A0A1G7FV65"/>
<dbReference type="InterPro" id="IPR011712">
    <property type="entry name" value="Sig_transdc_His_kin_sub3_dim/P"/>
</dbReference>
<sequence>MVNAFVKWLLAALLLLPLLPSRAQQGSMAVANKKIKLQSISIDDGLSQGYVSRVLQDKTGYLWIATADGLNRYDGYEFVVYRNSPDNHSIASNYVKKMCLDRAGRLWITFAQGGLDLFDRDSGTFIHVIPIGSRPITTDPDGFSFLGQYRNGVAFIRNRQLFGVSLEPVINGAKKGKPASASTRIQPLSAAKNSAKPTWGIMPDIYTSANGQTWLLDVNSSLYQLRIDTTANRYQFVEHSLPVALVPANTPKVCRHFFAVDEFRGLIYFQQYNNLYKLDPKTGDTDLLMQHTGFWTFLFSAVDQNGNIWFANYGKLYFLDTAARKGWFVESADRDIEKKNVSTDGACYLDNTGNIWVSTLGYGLTKINLRNASFHHVKRERAINFSSKKIYTSVRGDLRVTPWEGEDCLFDTIQKKLVPGEMQFTDKGPMKNGRLIPLYPFTPGSTKIPADILQHGNYHLRPMHNSYICLIEPDRNFATVLYKEAQTVYECPYLLAPGHKVWFVAENKSLHSLDLASGRYVHMPLPTQAGLARETIARDRNGDIWLAVENGIAVYQAATGKWRTYLHHQQGGLQPGSILCFFFATDDPEHAWIGFEGKGFCKMNIKTGACRYCTTENGLPNNVVYGIMQDKSGSLWMSTNSGLSSYNIRSNQFRNYTFEDGLQSNEFNRYCFAQSPAGAMLFGGVNGVNYFKAAEITSRKTDTRVWLTDMFVNNKTIGPSAGAPVARDQELDLAYNQNMIAFRFALSDLTNPKQNQFTCKLEGIDEEWSRMSTEHNAVYTYLPPGDYTFRVKGFNRDGVGAGNEIRFPFSIATPWWQTWWFRTWLVLVVGATMYALYRYRLNQVLRLQAMRNRISADMHDEIGSTLSSISFYSQALLMQNPDDAQRSVLEKIKSNAQDVQDGLSDIVWSVKADMDSFESLLIRMQRVGNELFEPKNIRFHFDADPKLKHLNIDMMTRKNCYLIFKEALHNAAKYAQCRNVWIDIQTSRQQVVMTIRDDGRGFDTTTQSNGNGLGNMQQRAASIKGDLRILSSPGNGTELTLSIKTPAQ</sequence>
<gene>
    <name evidence="4" type="ORF">SAMN04487996_10721</name>
</gene>
<dbReference type="InterPro" id="IPR015943">
    <property type="entry name" value="WD40/YVTN_repeat-like_dom_sf"/>
</dbReference>
<feature type="chain" id="PRO_5011706812" evidence="2">
    <location>
        <begin position="24"/>
        <end position="1048"/>
    </location>
</feature>
<evidence type="ECO:0000256" key="1">
    <source>
        <dbReference type="ARBA" id="ARBA00022553"/>
    </source>
</evidence>
<name>A0A1G7FV65_9BACT</name>
<dbReference type="InterPro" id="IPR013783">
    <property type="entry name" value="Ig-like_fold"/>
</dbReference>
<evidence type="ECO:0000313" key="4">
    <source>
        <dbReference type="EMBL" id="SDE79761.1"/>
    </source>
</evidence>
<keyword evidence="2" id="KW-0732">Signal</keyword>
<dbReference type="SUPFAM" id="SSF63829">
    <property type="entry name" value="Calcium-dependent phosphotriesterase"/>
    <property type="match status" value="3"/>
</dbReference>
<dbReference type="Gene3D" id="1.20.5.1930">
    <property type="match status" value="1"/>
</dbReference>
<keyword evidence="5" id="KW-1185">Reference proteome</keyword>
<dbReference type="STRING" id="659014.SAMN04487996_10721"/>